<reference evidence="3 4" key="2">
    <citation type="submission" date="2014-10" db="EMBL/GenBank/DDBJ databases">
        <title>Comparative genomics of the Paenibacillus odorifer group.</title>
        <authorList>
            <person name="Tsai Y.-C."/>
            <person name="Martin N."/>
            <person name="Korlach J."/>
            <person name="Wiedmann M."/>
        </authorList>
    </citation>
    <scope>NUCLEOTIDE SEQUENCE [LARGE SCALE GENOMIC DNA]</scope>
    <source>
        <strain evidence="3 4">DSM 18334</strain>
    </source>
</reference>
<dbReference type="SUPFAM" id="SSF56112">
    <property type="entry name" value="Protein kinase-like (PK-like)"/>
    <property type="match status" value="1"/>
</dbReference>
<dbReference type="GO" id="GO:0004413">
    <property type="term" value="F:homoserine kinase activity"/>
    <property type="evidence" value="ECO:0007669"/>
    <property type="project" value="TreeGrafter"/>
</dbReference>
<keyword evidence="4" id="KW-1185">Reference proteome</keyword>
<dbReference type="GO" id="GO:0009088">
    <property type="term" value="P:threonine biosynthetic process"/>
    <property type="evidence" value="ECO:0007669"/>
    <property type="project" value="TreeGrafter"/>
</dbReference>
<name>A0A098M861_9BACL</name>
<dbReference type="InterPro" id="IPR011009">
    <property type="entry name" value="Kinase-like_dom_sf"/>
</dbReference>
<keyword evidence="3" id="KW-0808">Transferase</keyword>
<gene>
    <name evidence="3" type="ORF">PWYN_24590</name>
</gene>
<protein>
    <submittedName>
        <fullName evidence="3">Serine kinase</fullName>
    </submittedName>
</protein>
<dbReference type="STRING" id="268407.PWYN_24590"/>
<evidence type="ECO:0000313" key="4">
    <source>
        <dbReference type="Proteomes" id="UP000029734"/>
    </source>
</evidence>
<dbReference type="OrthoDB" id="4030632at2"/>
<proteinExistence type="inferred from homology"/>
<dbReference type="EMBL" id="JQCR01000003">
    <property type="protein sequence ID" value="KGE17742.1"/>
    <property type="molecule type" value="Genomic_DNA"/>
</dbReference>
<dbReference type="InterPro" id="IPR050249">
    <property type="entry name" value="Pseudomonas-type_ThrB"/>
</dbReference>
<dbReference type="InterPro" id="IPR002575">
    <property type="entry name" value="Aminoglycoside_PTrfase"/>
</dbReference>
<dbReference type="Proteomes" id="UP000029734">
    <property type="component" value="Unassembled WGS sequence"/>
</dbReference>
<evidence type="ECO:0000259" key="2">
    <source>
        <dbReference type="Pfam" id="PF01636"/>
    </source>
</evidence>
<dbReference type="eggNOG" id="COG2334">
    <property type="taxonomic scope" value="Bacteria"/>
</dbReference>
<sequence length="333" mass="38860">MSGLFMMASENEIGKAISQSKLAALKALQYYNLDWEHIRFIQFSDTCTFQIDTSKNGSFLLRIHWGMSEKEIISEIDWLDYLNEKFDITLPKGILDRDGFKTLRIVQEDGYYSFASLMRWVEGTHASGGLSDEQIFKEGILLAKLHKTSMDFELTPNFARPNWGEQSFRRAMSRLKKYYDRFLSDIEFQLYQLAAERILSWITQLHKDSRSYGLIHGDLHQGNIIFYNGEPRPIDFGRCGFGYFLYDIAHTILGIYPLKRELLIKGYETILRLEADWLPALESFTVMVMIENYCHHAPDPRETEGLKEEQAYAQAMIRNYLKGKPFLFKTLDL</sequence>
<dbReference type="PANTHER" id="PTHR21064:SF6">
    <property type="entry name" value="AMINOGLYCOSIDE PHOSPHOTRANSFERASE DOMAIN-CONTAINING PROTEIN"/>
    <property type="match status" value="1"/>
</dbReference>
<dbReference type="Pfam" id="PF01636">
    <property type="entry name" value="APH"/>
    <property type="match status" value="1"/>
</dbReference>
<feature type="domain" description="Aminoglycoside phosphotransferase" evidence="2">
    <location>
        <begin position="48"/>
        <end position="263"/>
    </location>
</feature>
<keyword evidence="3" id="KW-0418">Kinase</keyword>
<comment type="caution">
    <text evidence="3">The sequence shown here is derived from an EMBL/GenBank/DDBJ whole genome shotgun (WGS) entry which is preliminary data.</text>
</comment>
<dbReference type="PANTHER" id="PTHR21064">
    <property type="entry name" value="AMINOGLYCOSIDE PHOSPHOTRANSFERASE DOMAIN-CONTAINING PROTEIN-RELATED"/>
    <property type="match status" value="1"/>
</dbReference>
<dbReference type="Gene3D" id="3.90.1200.10">
    <property type="match status" value="1"/>
</dbReference>
<evidence type="ECO:0000256" key="1">
    <source>
        <dbReference type="ARBA" id="ARBA00038240"/>
    </source>
</evidence>
<dbReference type="RefSeq" id="WP_036656997.1">
    <property type="nucleotide sequence ID" value="NZ_JQCR01000003.1"/>
</dbReference>
<comment type="similarity">
    <text evidence="1">Belongs to the pseudomonas-type ThrB family.</text>
</comment>
<dbReference type="AlphaFoldDB" id="A0A098M861"/>
<accession>A0A098M861</accession>
<reference evidence="3 4" key="1">
    <citation type="submission" date="2014-08" db="EMBL/GenBank/DDBJ databases">
        <authorList>
            <person name="den Bakker H.C."/>
        </authorList>
    </citation>
    <scope>NUCLEOTIDE SEQUENCE [LARGE SCALE GENOMIC DNA]</scope>
    <source>
        <strain evidence="3 4">DSM 18334</strain>
    </source>
</reference>
<organism evidence="3 4">
    <name type="scientific">Paenibacillus wynnii</name>
    <dbReference type="NCBI Taxonomy" id="268407"/>
    <lineage>
        <taxon>Bacteria</taxon>
        <taxon>Bacillati</taxon>
        <taxon>Bacillota</taxon>
        <taxon>Bacilli</taxon>
        <taxon>Bacillales</taxon>
        <taxon>Paenibacillaceae</taxon>
        <taxon>Paenibacillus</taxon>
    </lineage>
</organism>
<evidence type="ECO:0000313" key="3">
    <source>
        <dbReference type="EMBL" id="KGE17742.1"/>
    </source>
</evidence>